<dbReference type="EMBL" id="JAAYYV010000347">
    <property type="protein sequence ID" value="NLF55215.1"/>
    <property type="molecule type" value="Genomic_DNA"/>
</dbReference>
<feature type="domain" description="Bacterial type II secretion system protein E" evidence="3">
    <location>
        <begin position="4"/>
        <end position="18"/>
    </location>
</feature>
<evidence type="ECO:0000313" key="4">
    <source>
        <dbReference type="EMBL" id="NLF55215.1"/>
    </source>
</evidence>
<evidence type="ECO:0000256" key="1">
    <source>
        <dbReference type="ARBA" id="ARBA00006611"/>
    </source>
</evidence>
<feature type="non-terminal residue" evidence="4">
    <location>
        <position position="1"/>
    </location>
</feature>
<dbReference type="InterPro" id="IPR050921">
    <property type="entry name" value="T4SS_GSP_E_ATPase"/>
</dbReference>
<evidence type="ECO:0000256" key="2">
    <source>
        <dbReference type="SAM" id="MobiDB-lite"/>
    </source>
</evidence>
<dbReference type="InterPro" id="IPR001482">
    <property type="entry name" value="T2SS/T4SS_dom"/>
</dbReference>
<dbReference type="Proteomes" id="UP000536534">
    <property type="component" value="Unassembled WGS sequence"/>
</dbReference>
<feature type="region of interest" description="Disordered" evidence="2">
    <location>
        <begin position="164"/>
        <end position="189"/>
    </location>
</feature>
<dbReference type="PANTHER" id="PTHR30486:SF12">
    <property type="entry name" value="TYPE IV PILUS ATPASE PILU"/>
    <property type="match status" value="1"/>
</dbReference>
<organism evidence="4 5">
    <name type="scientific">Thauera phenolivorans</name>
    <dbReference type="NCBI Taxonomy" id="1792543"/>
    <lineage>
        <taxon>Bacteria</taxon>
        <taxon>Pseudomonadati</taxon>
        <taxon>Pseudomonadota</taxon>
        <taxon>Betaproteobacteria</taxon>
        <taxon>Rhodocyclales</taxon>
        <taxon>Zoogloeaceae</taxon>
        <taxon>Thauera</taxon>
    </lineage>
</organism>
<dbReference type="Gene3D" id="3.40.50.300">
    <property type="entry name" value="P-loop containing nucleotide triphosphate hydrolases"/>
    <property type="match status" value="1"/>
</dbReference>
<comment type="caution">
    <text evidence="4">The sequence shown here is derived from an EMBL/GenBank/DDBJ whole genome shotgun (WGS) entry which is preliminary data.</text>
</comment>
<reference evidence="4 5" key="1">
    <citation type="journal article" date="2020" name="Biotechnol. Biofuels">
        <title>New insights from the biogas microbiome by comprehensive genome-resolved metagenomics of nearly 1600 species originating from multiple anaerobic digesters.</title>
        <authorList>
            <person name="Campanaro S."/>
            <person name="Treu L."/>
            <person name="Rodriguez-R L.M."/>
            <person name="Kovalovszki A."/>
            <person name="Ziels R.M."/>
            <person name="Maus I."/>
            <person name="Zhu X."/>
            <person name="Kougias P.G."/>
            <person name="Basile A."/>
            <person name="Luo G."/>
            <person name="Schluter A."/>
            <person name="Konstantinidis K.T."/>
            <person name="Angelidaki I."/>
        </authorList>
    </citation>
    <scope>NUCLEOTIDE SEQUENCE [LARGE SCALE GENOMIC DNA]</scope>
    <source>
        <strain evidence="4">AS06rmzACSIP_256</strain>
    </source>
</reference>
<sequence length="206" mass="22868">RNAMRQAPDCILIGEIRDRETMEAAMAYSQTGHLCLATLHANNAYHALNRIVNFFPLENRSLLYLDLAVALKCIVSQRLVRKPDGMRTPAVEILMNSRHVADLIERGELGEIKEAMEQSLTPGSRTFEQDLVRLYTEGTIDIEEAMANADSPSNLSWLINNAKAGKDEEQLGQPPSGAPSFEFQQTADDGTSFSEFALDLGETPER</sequence>
<proteinExistence type="inferred from homology"/>
<dbReference type="PANTHER" id="PTHR30486">
    <property type="entry name" value="TWITCHING MOTILITY PROTEIN PILT"/>
    <property type="match status" value="1"/>
</dbReference>
<dbReference type="AlphaFoldDB" id="A0A7X7LXK9"/>
<name>A0A7X7LXK9_9RHOO</name>
<comment type="similarity">
    <text evidence="1">Belongs to the GSP E family.</text>
</comment>
<protein>
    <submittedName>
        <fullName evidence="4">Flp pilus assembly complex ATPase component TadA</fullName>
    </submittedName>
</protein>
<dbReference type="GO" id="GO:0016887">
    <property type="term" value="F:ATP hydrolysis activity"/>
    <property type="evidence" value="ECO:0007669"/>
    <property type="project" value="InterPro"/>
</dbReference>
<gene>
    <name evidence="4" type="primary">tadA</name>
    <name evidence="4" type="ORF">GX576_12620</name>
</gene>
<dbReference type="SUPFAM" id="SSF52540">
    <property type="entry name" value="P-loop containing nucleoside triphosphate hydrolases"/>
    <property type="match status" value="1"/>
</dbReference>
<evidence type="ECO:0000259" key="3">
    <source>
        <dbReference type="PROSITE" id="PS00662"/>
    </source>
</evidence>
<dbReference type="Pfam" id="PF00437">
    <property type="entry name" value="T2SSE"/>
    <property type="match status" value="1"/>
</dbReference>
<accession>A0A7X7LXK9</accession>
<evidence type="ECO:0000313" key="5">
    <source>
        <dbReference type="Proteomes" id="UP000536534"/>
    </source>
</evidence>
<dbReference type="PROSITE" id="PS00662">
    <property type="entry name" value="T2SP_E"/>
    <property type="match status" value="1"/>
</dbReference>
<dbReference type="InterPro" id="IPR027417">
    <property type="entry name" value="P-loop_NTPase"/>
</dbReference>